<dbReference type="PATRIC" id="fig|545697.3.peg.3019"/>
<dbReference type="RefSeq" id="WP_005215628.1">
    <property type="nucleotide sequence ID" value="NZ_KB291704.1"/>
</dbReference>
<keyword evidence="3" id="KW-1185">Reference proteome</keyword>
<dbReference type="InterPro" id="IPR015797">
    <property type="entry name" value="NUDIX_hydrolase-like_dom_sf"/>
</dbReference>
<comment type="caution">
    <text evidence="2">The sequence shown here is derived from an EMBL/GenBank/DDBJ whole genome shotgun (WGS) entry which is preliminary data.</text>
</comment>
<dbReference type="OrthoDB" id="9804442at2"/>
<dbReference type="Gene3D" id="6.10.250.1120">
    <property type="match status" value="1"/>
</dbReference>
<dbReference type="EMBL" id="AMEZ01000118">
    <property type="protein sequence ID" value="EKY22886.1"/>
    <property type="molecule type" value="Genomic_DNA"/>
</dbReference>
<keyword evidence="2" id="KW-0378">Hydrolase</keyword>
<evidence type="ECO:0000313" key="2">
    <source>
        <dbReference type="EMBL" id="EKY22886.1"/>
    </source>
</evidence>
<dbReference type="eggNOG" id="COG1051">
    <property type="taxonomic scope" value="Bacteria"/>
</dbReference>
<dbReference type="CDD" id="cd18889">
    <property type="entry name" value="NUDIX_ADPRase"/>
    <property type="match status" value="1"/>
</dbReference>
<dbReference type="Gene3D" id="3.90.79.10">
    <property type="entry name" value="Nucleoside Triphosphate Pyrophosphohydrolase"/>
    <property type="match status" value="1"/>
</dbReference>
<dbReference type="Pfam" id="PF00293">
    <property type="entry name" value="NUDIX"/>
    <property type="match status" value="1"/>
</dbReference>
<protein>
    <submittedName>
        <fullName evidence="2">Hydrolase, NUDIX family</fullName>
    </submittedName>
</protein>
<organism evidence="2 3">
    <name type="scientific">Clostridium celatum DSM 1785</name>
    <dbReference type="NCBI Taxonomy" id="545697"/>
    <lineage>
        <taxon>Bacteria</taxon>
        <taxon>Bacillati</taxon>
        <taxon>Bacillota</taxon>
        <taxon>Clostridia</taxon>
        <taxon>Eubacteriales</taxon>
        <taxon>Clostridiaceae</taxon>
        <taxon>Clostridium</taxon>
    </lineage>
</organism>
<dbReference type="Proteomes" id="UP000010420">
    <property type="component" value="Unassembled WGS sequence"/>
</dbReference>
<dbReference type="InterPro" id="IPR000086">
    <property type="entry name" value="NUDIX_hydrolase_dom"/>
</dbReference>
<reference evidence="2 3" key="1">
    <citation type="submission" date="2012-05" db="EMBL/GenBank/DDBJ databases">
        <authorList>
            <person name="Weinstock G."/>
            <person name="Sodergren E."/>
            <person name="Lobos E.A."/>
            <person name="Fulton L."/>
            <person name="Fulton R."/>
            <person name="Courtney L."/>
            <person name="Fronick C."/>
            <person name="O'Laughlin M."/>
            <person name="Godfrey J."/>
            <person name="Wilson R.M."/>
            <person name="Miner T."/>
            <person name="Farmer C."/>
            <person name="Delehaunty K."/>
            <person name="Cordes M."/>
            <person name="Minx P."/>
            <person name="Tomlinson C."/>
            <person name="Chen J."/>
            <person name="Wollam A."/>
            <person name="Pepin K.H."/>
            <person name="Bhonagiri V."/>
            <person name="Zhang X."/>
            <person name="Suruliraj S."/>
            <person name="Warren W."/>
            <person name="Mitreva M."/>
            <person name="Mardis E.R."/>
            <person name="Wilson R.K."/>
        </authorList>
    </citation>
    <scope>NUCLEOTIDE SEQUENCE [LARGE SCALE GENOMIC DNA]</scope>
    <source>
        <strain evidence="2 3">DSM 1785</strain>
    </source>
</reference>
<feature type="domain" description="Nudix hydrolase" evidence="1">
    <location>
        <begin position="66"/>
        <end position="192"/>
    </location>
</feature>
<evidence type="ECO:0000259" key="1">
    <source>
        <dbReference type="PROSITE" id="PS51462"/>
    </source>
</evidence>
<accession>L1Q4T2</accession>
<dbReference type="STRING" id="545697.HMPREF0216_03082"/>
<sequence>MEEKWLTWAKQIQAIAQAGLEYSKDKYDKERFQALRDLSCEIMSEYTEVSYDKVKNLFCNESGYQTPKVDVRAAVFKDDKILLVRESIDGKWALPGGWAEYNLSVKENAAKECMEEAGAKVTPIKLISVLNRSWHVNDNYPYGVYKIFVLCELQDIEFKENIETLECGFFELDKLPPLSTERNTEKQVEMCFRANIERNNETIFD</sequence>
<gene>
    <name evidence="2" type="ORF">HMPREF0216_03082</name>
</gene>
<dbReference type="InterPro" id="IPR059176">
    <property type="entry name" value="UDP-X_N"/>
</dbReference>
<dbReference type="PANTHER" id="PTHR43222">
    <property type="entry name" value="NUDIX HYDROLASE 23"/>
    <property type="match status" value="1"/>
</dbReference>
<dbReference type="GO" id="GO:0016787">
    <property type="term" value="F:hydrolase activity"/>
    <property type="evidence" value="ECO:0007669"/>
    <property type="project" value="UniProtKB-KW"/>
</dbReference>
<dbReference type="SUPFAM" id="SSF55811">
    <property type="entry name" value="Nudix"/>
    <property type="match status" value="1"/>
</dbReference>
<dbReference type="Pfam" id="PF12535">
    <property type="entry name" value="Nudix_N"/>
    <property type="match status" value="1"/>
</dbReference>
<proteinExistence type="predicted"/>
<name>L1Q4T2_9CLOT</name>
<dbReference type="AlphaFoldDB" id="L1Q4T2"/>
<dbReference type="PANTHER" id="PTHR43222:SF2">
    <property type="entry name" value="NUDIX HYDROLASE 23, CHLOROPLASTIC"/>
    <property type="match status" value="1"/>
</dbReference>
<dbReference type="HOGENOM" id="CLU_082381_1_0_9"/>
<dbReference type="PROSITE" id="PS51462">
    <property type="entry name" value="NUDIX"/>
    <property type="match status" value="1"/>
</dbReference>
<evidence type="ECO:0000313" key="3">
    <source>
        <dbReference type="Proteomes" id="UP000010420"/>
    </source>
</evidence>